<dbReference type="WBParaSite" id="HPLM_0001829601-mRNA-1">
    <property type="protein sequence ID" value="HPLM_0001829601-mRNA-1"/>
    <property type="gene ID" value="HPLM_0001829601"/>
</dbReference>
<dbReference type="Proteomes" id="UP000268014">
    <property type="component" value="Unassembled WGS sequence"/>
</dbReference>
<reference evidence="1 2" key="2">
    <citation type="submission" date="2018-11" db="EMBL/GenBank/DDBJ databases">
        <authorList>
            <consortium name="Pathogen Informatics"/>
        </authorList>
    </citation>
    <scope>NUCLEOTIDE SEQUENCE [LARGE SCALE GENOMIC DNA]</scope>
    <source>
        <strain evidence="1 2">MHpl1</strain>
    </source>
</reference>
<dbReference type="AlphaFoldDB" id="A0A0N4X1T4"/>
<organism evidence="3">
    <name type="scientific">Haemonchus placei</name>
    <name type="common">Barber's pole worm</name>
    <dbReference type="NCBI Taxonomy" id="6290"/>
    <lineage>
        <taxon>Eukaryota</taxon>
        <taxon>Metazoa</taxon>
        <taxon>Ecdysozoa</taxon>
        <taxon>Nematoda</taxon>
        <taxon>Chromadorea</taxon>
        <taxon>Rhabditida</taxon>
        <taxon>Rhabditina</taxon>
        <taxon>Rhabditomorpha</taxon>
        <taxon>Strongyloidea</taxon>
        <taxon>Trichostrongylidae</taxon>
        <taxon>Haemonchus</taxon>
    </lineage>
</organism>
<evidence type="ECO:0000313" key="1">
    <source>
        <dbReference type="EMBL" id="VDO70159.1"/>
    </source>
</evidence>
<evidence type="ECO:0000313" key="2">
    <source>
        <dbReference type="Proteomes" id="UP000268014"/>
    </source>
</evidence>
<dbReference type="STRING" id="6290.A0A0N4X1T4"/>
<reference evidence="3" key="1">
    <citation type="submission" date="2017-02" db="UniProtKB">
        <authorList>
            <consortium name="WormBaseParasite"/>
        </authorList>
    </citation>
    <scope>IDENTIFICATION</scope>
</reference>
<protein>
    <submittedName>
        <fullName evidence="3">Ovule protein</fullName>
    </submittedName>
</protein>
<proteinExistence type="predicted"/>
<accession>A0A0N4X1T4</accession>
<dbReference type="EMBL" id="UZAF01020462">
    <property type="protein sequence ID" value="VDO70159.1"/>
    <property type="molecule type" value="Genomic_DNA"/>
</dbReference>
<dbReference type="OrthoDB" id="5824236at2759"/>
<evidence type="ECO:0000313" key="3">
    <source>
        <dbReference type="WBParaSite" id="HPLM_0001829601-mRNA-1"/>
    </source>
</evidence>
<sequence>MDQPELSHHVSFHMHEEEHDLLHLRPSAISLRTPNKGGSHSNVPHLLLSQDQGEWPSFSITKKRLNLKGSVMRHRHI</sequence>
<keyword evidence="2" id="KW-1185">Reference proteome</keyword>
<name>A0A0N4X1T4_HAEPC</name>
<gene>
    <name evidence="1" type="ORF">HPLM_LOCUS18288</name>
</gene>